<evidence type="ECO:0000259" key="1">
    <source>
        <dbReference type="PROSITE" id="PS50878"/>
    </source>
</evidence>
<dbReference type="InterPro" id="IPR043502">
    <property type="entry name" value="DNA/RNA_pol_sf"/>
</dbReference>
<dbReference type="PANTHER" id="PTHR36688">
    <property type="entry name" value="ENDO/EXONUCLEASE/PHOSPHATASE DOMAIN-CONTAINING PROTEIN"/>
    <property type="match status" value="1"/>
</dbReference>
<name>A0ABD1J9B9_9TELE</name>
<sequence length="857" mass="96713">MPIVLFGVVHSQIVMVEEALEEMDLVCLNDGRGTRIDVGRGVESSIDLTLVSEKIAGVATWEVLDTTTIGSDHYPICCEIGVGPVQLEEVGLPRWKLKDANWTAYSMFCSVRLQSIKPDSFNSVDDFNVKVTEVLHSTAVDIIGKGSGVGRCRKVPWWSEDCKMAIQVRNKAFKKVKATFCFNDMVAYKKAQAHVRRVIRQAKRQQWQHFCSEIGRETQISDVWGMIRRMGGNRRELTLPAIRYDKRFMISNKDKAEALARTFVRVHSSASLTPEARAAREDFLKQHPNIHERKTDFNEAVDVPFSLFELKRALAGVRATSPGKDEICYKMVECLTPEAQGIILQLYNKIWEAGTILMTWKHSVVIPIGKPGKDKCEPTSYRPIALTSNICKVMERMVTSRLTYVLESRKLLSCHQSSFRKRRTTMDPVVCLENEIRKAQANKEKVNAVFFDVEKAYAMLWKDGLLMKLESIGIGGRMYNWVMDFLRDRSIEVRVGSSHSSAYPIENGTPQGSVCSPILFNIMINYVFSGVDASLGRSLYADDGALWVRGCNAGVVQAKLQAAVCTVQEWGNRWGFRFSVEKTQVVCFSKKRVNPKVNIFLYGQSIKQVSSIRFLGVWMDRKLTYGEHIQRVTTKCKKAVNVMRCLVGSSWGASMGALKHIYTALIRSALDYACIAYGSAAKSHLQKLDVVQAQALRLCCGAFKTSPVPAIQVEVGEMPLSLRRIQLRMSYWVTLKVHAQDHRSKVVLNRCWEHGRKHFNSFGWVGDDEAEKLELTELSHCHTVTISVTPPWFFPMPTVDLEIGKMSKQSREHGGLSNMVHYYLSIKYIDMVQVYTDGSKDPDTGRTGAAVRVTTCQ</sequence>
<dbReference type="InterPro" id="IPR036691">
    <property type="entry name" value="Endo/exonu/phosph_ase_sf"/>
</dbReference>
<dbReference type="Pfam" id="PF00078">
    <property type="entry name" value="RVT_1"/>
    <property type="match status" value="1"/>
</dbReference>
<dbReference type="EMBL" id="JBHFQA010000018">
    <property type="protein sequence ID" value="KAL2083801.1"/>
    <property type="molecule type" value="Genomic_DNA"/>
</dbReference>
<dbReference type="AlphaFoldDB" id="A0ABD1J9B9"/>
<dbReference type="CDD" id="cd01650">
    <property type="entry name" value="RT_nLTR_like"/>
    <property type="match status" value="1"/>
</dbReference>
<dbReference type="InterPro" id="IPR052560">
    <property type="entry name" value="RdDP_mobile_element"/>
</dbReference>
<protein>
    <recommendedName>
        <fullName evidence="1">Reverse transcriptase domain-containing protein</fullName>
    </recommendedName>
</protein>
<dbReference type="PANTHER" id="PTHR36688:SF2">
    <property type="entry name" value="ENDONUCLEASE_EXONUCLEASE_PHOSPHATASE DOMAIN-CONTAINING PROTEIN"/>
    <property type="match status" value="1"/>
</dbReference>
<feature type="domain" description="Reverse transcriptase" evidence="1">
    <location>
        <begin position="349"/>
        <end position="619"/>
    </location>
</feature>
<organism evidence="2 3">
    <name type="scientific">Coilia grayii</name>
    <name type="common">Gray's grenadier anchovy</name>
    <dbReference type="NCBI Taxonomy" id="363190"/>
    <lineage>
        <taxon>Eukaryota</taxon>
        <taxon>Metazoa</taxon>
        <taxon>Chordata</taxon>
        <taxon>Craniata</taxon>
        <taxon>Vertebrata</taxon>
        <taxon>Euteleostomi</taxon>
        <taxon>Actinopterygii</taxon>
        <taxon>Neopterygii</taxon>
        <taxon>Teleostei</taxon>
        <taxon>Clupei</taxon>
        <taxon>Clupeiformes</taxon>
        <taxon>Clupeoidei</taxon>
        <taxon>Engraulidae</taxon>
        <taxon>Coilinae</taxon>
        <taxon>Coilia</taxon>
    </lineage>
</organism>
<gene>
    <name evidence="2" type="ORF">ACEWY4_021574</name>
</gene>
<evidence type="ECO:0000313" key="3">
    <source>
        <dbReference type="Proteomes" id="UP001591681"/>
    </source>
</evidence>
<evidence type="ECO:0000313" key="2">
    <source>
        <dbReference type="EMBL" id="KAL2083801.1"/>
    </source>
</evidence>
<dbReference type="Proteomes" id="UP001591681">
    <property type="component" value="Unassembled WGS sequence"/>
</dbReference>
<dbReference type="Gene3D" id="3.60.10.10">
    <property type="entry name" value="Endonuclease/exonuclease/phosphatase"/>
    <property type="match status" value="1"/>
</dbReference>
<dbReference type="PROSITE" id="PS50878">
    <property type="entry name" value="RT_POL"/>
    <property type="match status" value="1"/>
</dbReference>
<proteinExistence type="predicted"/>
<keyword evidence="3" id="KW-1185">Reference proteome</keyword>
<accession>A0ABD1J9B9</accession>
<dbReference type="SUPFAM" id="SSF56672">
    <property type="entry name" value="DNA/RNA polymerases"/>
    <property type="match status" value="1"/>
</dbReference>
<comment type="caution">
    <text evidence="2">The sequence shown here is derived from an EMBL/GenBank/DDBJ whole genome shotgun (WGS) entry which is preliminary data.</text>
</comment>
<reference evidence="2 3" key="1">
    <citation type="submission" date="2024-09" db="EMBL/GenBank/DDBJ databases">
        <title>A chromosome-level genome assembly of Gray's grenadier anchovy, Coilia grayii.</title>
        <authorList>
            <person name="Fu Z."/>
        </authorList>
    </citation>
    <scope>NUCLEOTIDE SEQUENCE [LARGE SCALE GENOMIC DNA]</scope>
    <source>
        <strain evidence="2">G4</strain>
        <tissue evidence="2">Muscle</tissue>
    </source>
</reference>
<dbReference type="InterPro" id="IPR000477">
    <property type="entry name" value="RT_dom"/>
</dbReference>
<dbReference type="SUPFAM" id="SSF56219">
    <property type="entry name" value="DNase I-like"/>
    <property type="match status" value="1"/>
</dbReference>